<dbReference type="PANTHER" id="PTHR24213">
    <property type="entry name" value="ACTIN-BINDING LIM PROTEIN"/>
    <property type="match status" value="1"/>
</dbReference>
<sequence length="604" mass="69007">MGKKCQICKKKCTGDIIKADSGDYFHIACFVCKTCQRSLSDTGFYTSTDGSYLCPEHYRAISTPLSIRAETPKAQKQKDLPLPPLGSPTTCAECGDHLHHGQVLLALEQSWHVWCFKCSECNAVLQGEYMAKDGRPLCLRDYNVKYGVKCYECEKFIAGRVLDAGGYKFHPTCARCSRCGNHFAGGEDMYMQGNEIWHTHCEHYQTTENIAISKGKARDGLKFPSHIGTHLTYMYMMPEPEQTYLKHPISPHPTQPTQFHTPQGPIKIRKSRMAMLKTGMQRLTEDLERNQPRAKSPHMDNEEPIELAHYPGAHEPDPGEIPPIEREDFPAPPYPYAVEELKRRLSSSSIENDTDEEEIFAEQEKKVEEKVKKNVKALDTIDKDSSIAHVIKQNLMEQSQQKQTLPLHWDPRNASRTPSAKKMPHLKFRYDTPINASPSRHLNRPKPWVFWQGAMPMDRAATANIPSFHLPQSRDGTSRAVTLPDGYYYANGTTDILDTTISTHFSDHSLNTFTLPSGKSSRVGGDIRTNLRTSLPDMSKPVTIYSLEKVQTTNKNMPDDVDRQHLERHLAREEFESIFQMTPIEFYKLPEWKRIQLKRKQHLF</sequence>
<dbReference type="Pfam" id="PF02209">
    <property type="entry name" value="VHP"/>
    <property type="match status" value="1"/>
</dbReference>
<dbReference type="GO" id="GO:0015629">
    <property type="term" value="C:actin cytoskeleton"/>
    <property type="evidence" value="ECO:0007669"/>
    <property type="project" value="TreeGrafter"/>
</dbReference>
<dbReference type="SUPFAM" id="SSF47050">
    <property type="entry name" value="VHP, Villin headpiece domain"/>
    <property type="match status" value="1"/>
</dbReference>
<dbReference type="GO" id="GO:0051015">
    <property type="term" value="F:actin filament binding"/>
    <property type="evidence" value="ECO:0007669"/>
    <property type="project" value="TreeGrafter"/>
</dbReference>
<dbReference type="PROSITE" id="PS51089">
    <property type="entry name" value="HP"/>
    <property type="match status" value="1"/>
</dbReference>
<proteinExistence type="predicted"/>
<dbReference type="InterPro" id="IPR036886">
    <property type="entry name" value="Villin_headpiece_dom_sf"/>
</dbReference>
<feature type="domain" description="LIM zinc-binding" evidence="6">
    <location>
        <begin position="89"/>
        <end position="148"/>
    </location>
</feature>
<evidence type="ECO:0000259" key="6">
    <source>
        <dbReference type="PROSITE" id="PS50023"/>
    </source>
</evidence>
<keyword evidence="3 4" id="KW-0440">LIM domain</keyword>
<dbReference type="InterPro" id="IPR003128">
    <property type="entry name" value="Villin_headpiece"/>
</dbReference>
<dbReference type="SUPFAM" id="SSF57716">
    <property type="entry name" value="Glucocorticoid receptor-like (DNA-binding domain)"/>
    <property type="match status" value="3"/>
</dbReference>
<name>A0AAD4R0C3_9BILA</name>
<dbReference type="InterPro" id="IPR001781">
    <property type="entry name" value="Znf_LIM"/>
</dbReference>
<comment type="caution">
    <text evidence="8">The sequence shown here is derived from an EMBL/GenBank/DDBJ whole genome shotgun (WGS) entry which is preliminary data.</text>
</comment>
<dbReference type="PROSITE" id="PS50023">
    <property type="entry name" value="LIM_DOMAIN_2"/>
    <property type="match status" value="2"/>
</dbReference>
<dbReference type="CDD" id="cd09329">
    <property type="entry name" value="LIM3_abLIM"/>
    <property type="match status" value="1"/>
</dbReference>
<protein>
    <submittedName>
        <fullName evidence="8">LIM domain-containing protein</fullName>
    </submittedName>
</protein>
<keyword evidence="2 4" id="KW-0862">Zinc</keyword>
<reference evidence="8" key="1">
    <citation type="submission" date="2022-01" db="EMBL/GenBank/DDBJ databases">
        <title>Genome Sequence Resource for Two Populations of Ditylenchus destructor, the Migratory Endoparasitic Phytonematode.</title>
        <authorList>
            <person name="Zhang H."/>
            <person name="Lin R."/>
            <person name="Xie B."/>
        </authorList>
    </citation>
    <scope>NUCLEOTIDE SEQUENCE</scope>
    <source>
        <strain evidence="8">BazhouSP</strain>
    </source>
</reference>
<evidence type="ECO:0000256" key="2">
    <source>
        <dbReference type="ARBA" id="ARBA00022833"/>
    </source>
</evidence>
<dbReference type="PANTHER" id="PTHR24213:SF9">
    <property type="entry name" value="UNCOORDINATED 115A, ISOFORM B-RELATED"/>
    <property type="match status" value="1"/>
</dbReference>
<dbReference type="GO" id="GO:0030032">
    <property type="term" value="P:lamellipodium assembly"/>
    <property type="evidence" value="ECO:0007669"/>
    <property type="project" value="TreeGrafter"/>
</dbReference>
<dbReference type="SMART" id="SM00132">
    <property type="entry name" value="LIM"/>
    <property type="match status" value="3"/>
</dbReference>
<evidence type="ECO:0000256" key="5">
    <source>
        <dbReference type="SAM" id="MobiDB-lite"/>
    </source>
</evidence>
<dbReference type="PROSITE" id="PS00478">
    <property type="entry name" value="LIM_DOMAIN_1"/>
    <property type="match status" value="2"/>
</dbReference>
<organism evidence="8 9">
    <name type="scientific">Ditylenchus destructor</name>
    <dbReference type="NCBI Taxonomy" id="166010"/>
    <lineage>
        <taxon>Eukaryota</taxon>
        <taxon>Metazoa</taxon>
        <taxon>Ecdysozoa</taxon>
        <taxon>Nematoda</taxon>
        <taxon>Chromadorea</taxon>
        <taxon>Rhabditida</taxon>
        <taxon>Tylenchina</taxon>
        <taxon>Tylenchomorpha</taxon>
        <taxon>Sphaerularioidea</taxon>
        <taxon>Anguinidae</taxon>
        <taxon>Anguininae</taxon>
        <taxon>Ditylenchus</taxon>
    </lineage>
</organism>
<evidence type="ECO:0000256" key="1">
    <source>
        <dbReference type="ARBA" id="ARBA00022723"/>
    </source>
</evidence>
<dbReference type="Proteomes" id="UP001201812">
    <property type="component" value="Unassembled WGS sequence"/>
</dbReference>
<feature type="domain" description="LIM zinc-binding" evidence="6">
    <location>
        <begin position="3"/>
        <end position="64"/>
    </location>
</feature>
<evidence type="ECO:0000313" key="9">
    <source>
        <dbReference type="Proteomes" id="UP001201812"/>
    </source>
</evidence>
<evidence type="ECO:0000256" key="3">
    <source>
        <dbReference type="ARBA" id="ARBA00023038"/>
    </source>
</evidence>
<evidence type="ECO:0000313" key="8">
    <source>
        <dbReference type="EMBL" id="KAI1713195.1"/>
    </source>
</evidence>
<dbReference type="GO" id="GO:0007010">
    <property type="term" value="P:cytoskeleton organization"/>
    <property type="evidence" value="ECO:0007669"/>
    <property type="project" value="InterPro"/>
</dbReference>
<dbReference type="GO" id="GO:0046872">
    <property type="term" value="F:metal ion binding"/>
    <property type="evidence" value="ECO:0007669"/>
    <property type="project" value="UniProtKB-KW"/>
</dbReference>
<dbReference type="Gene3D" id="2.10.110.10">
    <property type="entry name" value="Cysteine Rich Protein"/>
    <property type="match status" value="3"/>
</dbReference>
<feature type="domain" description="HP" evidence="7">
    <location>
        <begin position="539"/>
        <end position="604"/>
    </location>
</feature>
<evidence type="ECO:0000256" key="4">
    <source>
        <dbReference type="PROSITE-ProRule" id="PRU00125"/>
    </source>
</evidence>
<gene>
    <name evidence="8" type="ORF">DdX_09269</name>
</gene>
<keyword evidence="9" id="KW-1185">Reference proteome</keyword>
<dbReference type="SMART" id="SM00153">
    <property type="entry name" value="VHP"/>
    <property type="match status" value="1"/>
</dbReference>
<dbReference type="EMBL" id="JAKKPZ010000016">
    <property type="protein sequence ID" value="KAI1713195.1"/>
    <property type="molecule type" value="Genomic_DNA"/>
</dbReference>
<dbReference type="FunFam" id="2.10.110.10:FF:000055">
    <property type="entry name" value="Actin binding LIM protein 1"/>
    <property type="match status" value="1"/>
</dbReference>
<keyword evidence="1 4" id="KW-0479">Metal-binding</keyword>
<dbReference type="CDD" id="cd09330">
    <property type="entry name" value="LIM4_abLIM"/>
    <property type="match status" value="1"/>
</dbReference>
<dbReference type="FunFam" id="1.10.950.10:FF:000009">
    <property type="entry name" value="Unc-115 protein"/>
    <property type="match status" value="1"/>
</dbReference>
<evidence type="ECO:0000259" key="7">
    <source>
        <dbReference type="PROSITE" id="PS51089"/>
    </source>
</evidence>
<dbReference type="Gene3D" id="1.10.950.10">
    <property type="entry name" value="Villin headpiece domain"/>
    <property type="match status" value="1"/>
</dbReference>
<dbReference type="Pfam" id="PF00412">
    <property type="entry name" value="LIM"/>
    <property type="match status" value="2"/>
</dbReference>
<dbReference type="InterPro" id="IPR051618">
    <property type="entry name" value="Actin-binding_LIM"/>
</dbReference>
<dbReference type="AlphaFoldDB" id="A0AAD4R0C3"/>
<feature type="compositionally biased region" description="Basic and acidic residues" evidence="5">
    <location>
        <begin position="312"/>
        <end position="329"/>
    </location>
</feature>
<accession>A0AAD4R0C3</accession>
<feature type="region of interest" description="Disordered" evidence="5">
    <location>
        <begin position="309"/>
        <end position="333"/>
    </location>
</feature>